<feature type="transmembrane region" description="Helical" evidence="1">
    <location>
        <begin position="20"/>
        <end position="39"/>
    </location>
</feature>
<sequence>MTFNINFIKYLLNVLNKINITLFIKIVKLEFIMIYDAFIKIKAKMRQERWKGSAMNFFRSFDI</sequence>
<organism evidence="2 3">
    <name type="scientific">Lentibacillus amyloliquefaciens</name>
    <dbReference type="NCBI Taxonomy" id="1472767"/>
    <lineage>
        <taxon>Bacteria</taxon>
        <taxon>Bacillati</taxon>
        <taxon>Bacillota</taxon>
        <taxon>Bacilli</taxon>
        <taxon>Bacillales</taxon>
        <taxon>Bacillaceae</taxon>
        <taxon>Lentibacillus</taxon>
    </lineage>
</organism>
<dbReference type="AlphaFoldDB" id="A0A0U4F052"/>
<gene>
    <name evidence="2" type="ORF">AOX59_09930</name>
</gene>
<keyword evidence="1" id="KW-0472">Membrane</keyword>
<dbReference type="Proteomes" id="UP000050331">
    <property type="component" value="Chromosome"/>
</dbReference>
<evidence type="ECO:0000313" key="2">
    <source>
        <dbReference type="EMBL" id="ALX48903.1"/>
    </source>
</evidence>
<keyword evidence="1" id="KW-1133">Transmembrane helix</keyword>
<protein>
    <submittedName>
        <fullName evidence="2">Uncharacterized protein</fullName>
    </submittedName>
</protein>
<keyword evidence="1" id="KW-0812">Transmembrane</keyword>
<name>A0A0U4F052_9BACI</name>
<reference evidence="2 3" key="1">
    <citation type="submission" date="2016-01" db="EMBL/GenBank/DDBJ databases">
        <title>Complete genome sequence of strain Lentibacillus amyloliquefaciens LAM0015T isolated from saline sediment.</title>
        <authorList>
            <person name="Wang J.-L."/>
            <person name="He M.-X."/>
        </authorList>
    </citation>
    <scope>NUCLEOTIDE SEQUENCE [LARGE SCALE GENOMIC DNA]</scope>
    <source>
        <strain evidence="2 3">LAM0015</strain>
    </source>
</reference>
<dbReference type="KEGG" id="lao:AOX59_09930"/>
<dbReference type="EMBL" id="CP013862">
    <property type="protein sequence ID" value="ALX48903.1"/>
    <property type="molecule type" value="Genomic_DNA"/>
</dbReference>
<proteinExistence type="predicted"/>
<accession>A0A0U4F052</accession>
<evidence type="ECO:0000313" key="3">
    <source>
        <dbReference type="Proteomes" id="UP000050331"/>
    </source>
</evidence>
<evidence type="ECO:0000256" key="1">
    <source>
        <dbReference type="SAM" id="Phobius"/>
    </source>
</evidence>
<keyword evidence="3" id="KW-1185">Reference proteome</keyword>